<dbReference type="FunCoup" id="A0A7R8UL61">
    <property type="interactions" value="127"/>
</dbReference>
<reference evidence="2 3" key="1">
    <citation type="submission" date="2020-11" db="EMBL/GenBank/DDBJ databases">
        <authorList>
            <person name="Wallbank WR R."/>
            <person name="Pardo Diaz C."/>
            <person name="Kozak K."/>
            <person name="Martin S."/>
            <person name="Jiggins C."/>
            <person name="Moest M."/>
            <person name="Warren A I."/>
            <person name="Generalovic N T."/>
            <person name="Byers J.R.P. K."/>
            <person name="Montejo-Kovacevich G."/>
            <person name="Yen C E."/>
        </authorList>
    </citation>
    <scope>NUCLEOTIDE SEQUENCE [LARGE SCALE GENOMIC DNA]</scope>
</reference>
<dbReference type="Proteomes" id="UP000594454">
    <property type="component" value="Chromosome 2"/>
</dbReference>
<dbReference type="GO" id="GO:0005634">
    <property type="term" value="C:nucleus"/>
    <property type="evidence" value="ECO:0007669"/>
    <property type="project" value="TreeGrafter"/>
</dbReference>
<dbReference type="GO" id="GO:0045747">
    <property type="term" value="P:positive regulation of Notch signaling pathway"/>
    <property type="evidence" value="ECO:0007669"/>
    <property type="project" value="TreeGrafter"/>
</dbReference>
<dbReference type="PANTHER" id="PTHR34761:SF1">
    <property type="entry name" value="NUCLEOLUS AND NEURAL PROGENITOR PROTEIN"/>
    <property type="match status" value="1"/>
</dbReference>
<organism evidence="2 3">
    <name type="scientific">Hermetia illucens</name>
    <name type="common">Black soldier fly</name>
    <dbReference type="NCBI Taxonomy" id="343691"/>
    <lineage>
        <taxon>Eukaryota</taxon>
        <taxon>Metazoa</taxon>
        <taxon>Ecdysozoa</taxon>
        <taxon>Arthropoda</taxon>
        <taxon>Hexapoda</taxon>
        <taxon>Insecta</taxon>
        <taxon>Pterygota</taxon>
        <taxon>Neoptera</taxon>
        <taxon>Endopterygota</taxon>
        <taxon>Diptera</taxon>
        <taxon>Brachycera</taxon>
        <taxon>Stratiomyomorpha</taxon>
        <taxon>Stratiomyidae</taxon>
        <taxon>Hermetiinae</taxon>
        <taxon>Hermetia</taxon>
    </lineage>
</organism>
<dbReference type="PANTHER" id="PTHR34761">
    <property type="entry name" value="NUCLEOLUS AND NEURAL PROGENITOR PROTEIN"/>
    <property type="match status" value="1"/>
</dbReference>
<keyword evidence="3" id="KW-1185">Reference proteome</keyword>
<dbReference type="InterPro" id="IPR027951">
    <property type="entry name" value="Nepro_N"/>
</dbReference>
<evidence type="ECO:0000259" key="1">
    <source>
        <dbReference type="Pfam" id="PF14780"/>
    </source>
</evidence>
<feature type="domain" description="Nucleolus and neural progenitor protein-like N-terminal" evidence="1">
    <location>
        <begin position="6"/>
        <end position="189"/>
    </location>
</feature>
<dbReference type="InterPro" id="IPR052835">
    <property type="entry name" value="Nepro"/>
</dbReference>
<sequence length="365" mass="41647">MSSQPWNEFNLTQPPIITIGVKNSTLDLPSLRKTLDKIILLLESQTELQESAAFCSRLLARRKNSFHVFEGFRDLRKVNSALCRLLKLDVATTLRTFVGNLPDFIRSGGHETHLPSQECYDYMMLRMIALQKLYIRVTQCCLKSASYFLKLMSQNYFFDIITVLISTLARIWLISHDNAKQIASYYRELINYRRELPLRQQPLCEGFKFPKKLEAVPEIASIELKDQMIKHSKIANKRSLTMLDNEAANVPKISLSKQPSSCEISKQASTSFIVPSSSDLDLGVPISRGISVSSMEDIKRLKTLESISNFIKEEDKKRKNSLSDSATRNISDATWKILRKKISQLPSNDNRSAVKLVRNLLGNIR</sequence>
<dbReference type="AlphaFoldDB" id="A0A7R8UL61"/>
<dbReference type="OrthoDB" id="9899341at2759"/>
<name>A0A7R8UL61_HERIL</name>
<dbReference type="Pfam" id="PF14780">
    <property type="entry name" value="NEPRO_N"/>
    <property type="match status" value="1"/>
</dbReference>
<evidence type="ECO:0000313" key="2">
    <source>
        <dbReference type="EMBL" id="CAD7082720.1"/>
    </source>
</evidence>
<dbReference type="OMA" id="NSFRNMP"/>
<gene>
    <name evidence="2" type="ORF">HERILL_LOCUS5734</name>
</gene>
<evidence type="ECO:0000313" key="3">
    <source>
        <dbReference type="Proteomes" id="UP000594454"/>
    </source>
</evidence>
<proteinExistence type="predicted"/>
<accession>A0A7R8UL61</accession>
<dbReference type="InParanoid" id="A0A7R8UL61"/>
<dbReference type="EMBL" id="LR899010">
    <property type="protein sequence ID" value="CAD7082720.1"/>
    <property type="molecule type" value="Genomic_DNA"/>
</dbReference>
<protein>
    <recommendedName>
        <fullName evidence="1">Nucleolus and neural progenitor protein-like N-terminal domain-containing protein</fullName>
    </recommendedName>
</protein>